<proteinExistence type="predicted"/>
<organism evidence="2 3">
    <name type="scientific">Saguinus oedipus</name>
    <name type="common">Cotton-top tamarin</name>
    <name type="synonym">Oedipomidas oedipus</name>
    <dbReference type="NCBI Taxonomy" id="9490"/>
    <lineage>
        <taxon>Eukaryota</taxon>
        <taxon>Metazoa</taxon>
        <taxon>Chordata</taxon>
        <taxon>Craniata</taxon>
        <taxon>Vertebrata</taxon>
        <taxon>Euteleostomi</taxon>
        <taxon>Mammalia</taxon>
        <taxon>Eutheria</taxon>
        <taxon>Euarchontoglires</taxon>
        <taxon>Primates</taxon>
        <taxon>Haplorrhini</taxon>
        <taxon>Platyrrhini</taxon>
        <taxon>Cebidae</taxon>
        <taxon>Callitrichinae</taxon>
        <taxon>Saguinus</taxon>
    </lineage>
</organism>
<feature type="compositionally biased region" description="Basic and acidic residues" evidence="1">
    <location>
        <begin position="50"/>
        <end position="59"/>
    </location>
</feature>
<evidence type="ECO:0000313" key="2">
    <source>
        <dbReference type="EMBL" id="KAK2115143.1"/>
    </source>
</evidence>
<name>A0ABQ9W0H2_SAGOE</name>
<dbReference type="Proteomes" id="UP001266305">
    <property type="component" value="Unassembled WGS sequence"/>
</dbReference>
<feature type="compositionally biased region" description="Polar residues" evidence="1">
    <location>
        <begin position="134"/>
        <end position="146"/>
    </location>
</feature>
<feature type="compositionally biased region" description="Basic and acidic residues" evidence="1">
    <location>
        <begin position="71"/>
        <end position="81"/>
    </location>
</feature>
<sequence>MLRKQGNFKAVGGQDECNQGTKGQQQRRVSIQRSEWKPSVTNTTRSGSEGCRRHQEGRAEPPMVSYCDPGVEDRGKERDFTELQQHLPRAPILNRALTAPTTGPPPEQSSNSTYHGPPSLNRAPTAPTTGPHPEQSSNSTYHGPPS</sequence>
<feature type="compositionally biased region" description="Polar residues" evidence="1">
    <location>
        <begin position="16"/>
        <end position="47"/>
    </location>
</feature>
<dbReference type="EMBL" id="JASSZA010000003">
    <property type="protein sequence ID" value="KAK2115143.1"/>
    <property type="molecule type" value="Genomic_DNA"/>
</dbReference>
<feature type="region of interest" description="Disordered" evidence="1">
    <location>
        <begin position="1"/>
        <end position="146"/>
    </location>
</feature>
<keyword evidence="3" id="KW-1185">Reference proteome</keyword>
<comment type="caution">
    <text evidence="2">The sequence shown here is derived from an EMBL/GenBank/DDBJ whole genome shotgun (WGS) entry which is preliminary data.</text>
</comment>
<evidence type="ECO:0000313" key="3">
    <source>
        <dbReference type="Proteomes" id="UP001266305"/>
    </source>
</evidence>
<accession>A0ABQ9W0H2</accession>
<protein>
    <submittedName>
        <fullName evidence="2">Uncharacterized protein</fullName>
    </submittedName>
</protein>
<reference evidence="2 3" key="1">
    <citation type="submission" date="2023-05" db="EMBL/GenBank/DDBJ databases">
        <title>B98-5 Cell Line De Novo Hybrid Assembly: An Optical Mapping Approach.</title>
        <authorList>
            <person name="Kananen K."/>
            <person name="Auerbach J.A."/>
            <person name="Kautto E."/>
            <person name="Blachly J.S."/>
        </authorList>
    </citation>
    <scope>NUCLEOTIDE SEQUENCE [LARGE SCALE GENOMIC DNA]</scope>
    <source>
        <strain evidence="2">B95-8</strain>
        <tissue evidence="2">Cell line</tissue>
    </source>
</reference>
<evidence type="ECO:0000256" key="1">
    <source>
        <dbReference type="SAM" id="MobiDB-lite"/>
    </source>
</evidence>
<gene>
    <name evidence="2" type="ORF">P7K49_005769</name>
</gene>